<dbReference type="SUPFAM" id="SSF51905">
    <property type="entry name" value="FAD/NAD(P)-binding domain"/>
    <property type="match status" value="1"/>
</dbReference>
<dbReference type="AlphaFoldDB" id="A0A0W0Z8K8"/>
<dbReference type="GO" id="GO:0046872">
    <property type="term" value="F:metal ion binding"/>
    <property type="evidence" value="ECO:0007669"/>
    <property type="project" value="UniProtKB-KW"/>
</dbReference>
<evidence type="ECO:0000259" key="15">
    <source>
        <dbReference type="Pfam" id="PF00890"/>
    </source>
</evidence>
<keyword evidence="7" id="KW-0809">Transit peptide</keyword>
<dbReference type="STRING" id="452.Lspi_0525"/>
<dbReference type="PRINTS" id="PR00368">
    <property type="entry name" value="FADPNR"/>
</dbReference>
<dbReference type="Pfam" id="PF05187">
    <property type="entry name" value="Fer4_ETF_QO"/>
    <property type="match status" value="1"/>
</dbReference>
<evidence type="ECO:0000256" key="13">
    <source>
        <dbReference type="ARBA" id="ARBA00023136"/>
    </source>
</evidence>
<comment type="caution">
    <text evidence="18">The sequence shown here is derived from an EMBL/GenBank/DDBJ whole genome shotgun (WGS) entry which is preliminary data.</text>
</comment>
<dbReference type="InterPro" id="IPR007859">
    <property type="entry name" value="ETF-QO/FixX_C"/>
</dbReference>
<keyword evidence="4 14" id="KW-0285">Flavoprotein</keyword>
<proteinExistence type="predicted"/>
<evidence type="ECO:0000259" key="16">
    <source>
        <dbReference type="Pfam" id="PF05187"/>
    </source>
</evidence>
<keyword evidence="3 14" id="KW-0813">Transport</keyword>
<dbReference type="Pfam" id="PF21162">
    <property type="entry name" value="ETFQO_UQ-bd"/>
    <property type="match status" value="1"/>
</dbReference>
<comment type="function">
    <text evidence="14">Accepts electrons from ETF and reduces ubiquinone.</text>
</comment>
<reference evidence="18 19" key="1">
    <citation type="submission" date="2015-11" db="EMBL/GenBank/DDBJ databases">
        <title>Genomic analysis of 38 Legionella species identifies large and diverse effector repertoires.</title>
        <authorList>
            <person name="Burstein D."/>
            <person name="Amaro F."/>
            <person name="Zusman T."/>
            <person name="Lifshitz Z."/>
            <person name="Cohen O."/>
            <person name="Gilbert J.A."/>
            <person name="Pupko T."/>
            <person name="Shuman H.A."/>
            <person name="Segal G."/>
        </authorList>
    </citation>
    <scope>NUCLEOTIDE SEQUENCE [LARGE SCALE GENOMIC DNA]</scope>
    <source>
        <strain evidence="18 19">Mt.St.Helens-9</strain>
    </source>
</reference>
<dbReference type="SUPFAM" id="SSF54373">
    <property type="entry name" value="FAD-linked reductases, C-terminal domain"/>
    <property type="match status" value="1"/>
</dbReference>
<dbReference type="InterPro" id="IPR003953">
    <property type="entry name" value="FAD-dep_OxRdtase_2_FAD-bd"/>
</dbReference>
<feature type="domain" description="ETF-QO/FixX C-terminal" evidence="16">
    <location>
        <begin position="438"/>
        <end position="539"/>
    </location>
</feature>
<keyword evidence="8 14" id="KW-0249">Electron transport</keyword>
<evidence type="ECO:0000256" key="2">
    <source>
        <dbReference type="ARBA" id="ARBA00004370"/>
    </source>
</evidence>
<feature type="domain" description="ETF-QO/FixC ubiquinone-binding" evidence="17">
    <location>
        <begin position="202"/>
        <end position="295"/>
    </location>
</feature>
<dbReference type="EMBL" id="LNYX01000006">
    <property type="protein sequence ID" value="KTD65451.1"/>
    <property type="molecule type" value="Genomic_DNA"/>
</dbReference>
<evidence type="ECO:0000256" key="8">
    <source>
        <dbReference type="ARBA" id="ARBA00022982"/>
    </source>
</evidence>
<evidence type="ECO:0000256" key="9">
    <source>
        <dbReference type="ARBA" id="ARBA00023002"/>
    </source>
</evidence>
<dbReference type="Gene3D" id="3.30.9.90">
    <property type="match status" value="1"/>
</dbReference>
<evidence type="ECO:0000256" key="3">
    <source>
        <dbReference type="ARBA" id="ARBA00022448"/>
    </source>
</evidence>
<organism evidence="18 19">
    <name type="scientific">Legionella spiritensis</name>
    <dbReference type="NCBI Taxonomy" id="452"/>
    <lineage>
        <taxon>Bacteria</taxon>
        <taxon>Pseudomonadati</taxon>
        <taxon>Pseudomonadota</taxon>
        <taxon>Gammaproteobacteria</taxon>
        <taxon>Legionellales</taxon>
        <taxon>Legionellaceae</taxon>
        <taxon>Legionella</taxon>
    </lineage>
</organism>
<keyword evidence="9 14" id="KW-0560">Oxidoreductase</keyword>
<dbReference type="GO" id="GO:0016020">
    <property type="term" value="C:membrane"/>
    <property type="evidence" value="ECO:0007669"/>
    <property type="project" value="UniProtKB-SubCell"/>
</dbReference>
<keyword evidence="6 14" id="KW-0274">FAD</keyword>
<dbReference type="SUPFAM" id="SSF54862">
    <property type="entry name" value="4Fe-4S ferredoxins"/>
    <property type="match status" value="1"/>
</dbReference>
<accession>A0A0W0Z8K8</accession>
<evidence type="ECO:0000256" key="1">
    <source>
        <dbReference type="ARBA" id="ARBA00001974"/>
    </source>
</evidence>
<keyword evidence="11 14" id="KW-0411">Iron-sulfur</keyword>
<evidence type="ECO:0000256" key="7">
    <source>
        <dbReference type="ARBA" id="ARBA00022946"/>
    </source>
</evidence>
<dbReference type="GO" id="GO:0004174">
    <property type="term" value="F:electron-transferring-flavoprotein dehydrogenase activity"/>
    <property type="evidence" value="ECO:0007669"/>
    <property type="project" value="UniProtKB-UniRule"/>
</dbReference>
<comment type="cofactor">
    <cofactor evidence="14">
        <name>[4Fe-4S] cluster</name>
        <dbReference type="ChEBI" id="CHEBI:49883"/>
    </cofactor>
    <text evidence="14">Binds 1 [4Fe-4S] cluster.</text>
</comment>
<evidence type="ECO:0000256" key="11">
    <source>
        <dbReference type="ARBA" id="ARBA00023014"/>
    </source>
</evidence>
<dbReference type="Gene3D" id="3.50.50.60">
    <property type="entry name" value="FAD/NAD(P)-binding domain"/>
    <property type="match status" value="1"/>
</dbReference>
<dbReference type="Gene3D" id="3.30.70.20">
    <property type="match status" value="1"/>
</dbReference>
<keyword evidence="13" id="KW-0472">Membrane</keyword>
<comment type="cofactor">
    <cofactor evidence="1 14">
        <name>FAD</name>
        <dbReference type="ChEBI" id="CHEBI:57692"/>
    </cofactor>
</comment>
<protein>
    <recommendedName>
        <fullName evidence="14">Electron transfer flavoprotein-ubiquinone oxidoreductase</fullName>
        <shortName evidence="14">ETF-QO</shortName>
        <ecNumber evidence="14">1.5.5.1</ecNumber>
    </recommendedName>
</protein>
<evidence type="ECO:0000256" key="6">
    <source>
        <dbReference type="ARBA" id="ARBA00022827"/>
    </source>
</evidence>
<comment type="catalytic activity">
    <reaction evidence="14">
        <text>a ubiquinone + reduced [electron-transfer flavoprotein] = a ubiquinol + oxidized [electron-transfer flavoprotein] + H(+)</text>
        <dbReference type="Rhea" id="RHEA:24052"/>
        <dbReference type="Rhea" id="RHEA-COMP:9565"/>
        <dbReference type="Rhea" id="RHEA-COMP:9566"/>
        <dbReference type="Rhea" id="RHEA-COMP:10685"/>
        <dbReference type="Rhea" id="RHEA-COMP:10686"/>
        <dbReference type="ChEBI" id="CHEBI:15378"/>
        <dbReference type="ChEBI" id="CHEBI:16389"/>
        <dbReference type="ChEBI" id="CHEBI:17976"/>
        <dbReference type="ChEBI" id="CHEBI:57692"/>
        <dbReference type="ChEBI" id="CHEBI:58307"/>
        <dbReference type="EC" id="1.5.5.1"/>
    </reaction>
</comment>
<dbReference type="GO" id="GO:0051539">
    <property type="term" value="F:4 iron, 4 sulfur cluster binding"/>
    <property type="evidence" value="ECO:0007669"/>
    <property type="project" value="UniProtKB-UniRule"/>
</dbReference>
<evidence type="ECO:0000313" key="18">
    <source>
        <dbReference type="EMBL" id="KTD65451.1"/>
    </source>
</evidence>
<keyword evidence="19" id="KW-1185">Reference proteome</keyword>
<keyword evidence="5 14" id="KW-0479">Metal-binding</keyword>
<evidence type="ECO:0000256" key="12">
    <source>
        <dbReference type="ARBA" id="ARBA00023075"/>
    </source>
</evidence>
<evidence type="ECO:0000256" key="4">
    <source>
        <dbReference type="ARBA" id="ARBA00022630"/>
    </source>
</evidence>
<feature type="domain" description="FAD-dependent oxidoreductase 2 FAD-binding" evidence="15">
    <location>
        <begin position="4"/>
        <end position="74"/>
    </location>
</feature>
<dbReference type="InterPro" id="IPR036188">
    <property type="entry name" value="FAD/NAD-bd_sf"/>
</dbReference>
<comment type="subcellular location">
    <subcellularLocation>
        <location evidence="2">Membrane</location>
    </subcellularLocation>
</comment>
<keyword evidence="12 14" id="KW-0830">Ubiquinone</keyword>
<keyword evidence="10 14" id="KW-0408">Iron</keyword>
<dbReference type="PANTHER" id="PTHR10617">
    <property type="entry name" value="ELECTRON TRANSFER FLAVOPROTEIN-UBIQUINONE OXIDOREDUCTASE"/>
    <property type="match status" value="1"/>
</dbReference>
<dbReference type="InterPro" id="IPR040156">
    <property type="entry name" value="ETF-QO"/>
</dbReference>
<dbReference type="FunFam" id="3.30.70.20:FF:000015">
    <property type="entry name" value="Electron transfer flavoprotein-ubiquinone oxidoreductase"/>
    <property type="match status" value="1"/>
</dbReference>
<sequence length="541" mass="59561">MEYDIVIVGAGPAGLSAAIRLKQLAAESGKEISVCILEKGAQIGSHLLSGAVLDPRSLRDLLPDSWENAPLDTAVTHDSFYFLTGKRAIRLPTPKPMKNHGNYIISIGELCRFLADQAEQLGCEIYPGFPATDILYNNLGQVTGVATGNVGIDKAGEKTPNFQPGMHLLAKQTLFAEGCRGQLSQNLIHRFQLRDNKQPQTYGLGIKEIWRVKPERHQPGTVIHTVGWPLDYKTYGGSFIYHLSDHRVALGFVVGLDYRNPWLNPFAELQRFKTHTFVRHILEDGERIGYGARALNEGGWQSLPKLTFPGGALIGDAAGFLNVPKIKGIHSAIESGMLAAAACFETILSIPEPGHEDQIEPISYSDRIKSSWVASELYAVRNIRPGFKYGLAAGLLNAAFETYITHGKSPWTMKHHVDHTTLLPAAKAKKIIYPKPDGILTFDRLSSVYLSNTYHEENQPCHLVLRDPGLAISVNYKLYASPETRYCPAAVYEIVEEESGPRLQINGQNCIHCKTCDIKDPGQNIVWQAPEGGGGPNYQGM</sequence>
<dbReference type="PANTHER" id="PTHR10617:SF107">
    <property type="entry name" value="ELECTRON TRANSFER FLAVOPROTEIN-UBIQUINONE OXIDOREDUCTASE, MITOCHONDRIAL"/>
    <property type="match status" value="1"/>
</dbReference>
<evidence type="ECO:0000313" key="19">
    <source>
        <dbReference type="Proteomes" id="UP000054877"/>
    </source>
</evidence>
<dbReference type="Pfam" id="PF00890">
    <property type="entry name" value="FAD_binding_2"/>
    <property type="match status" value="1"/>
</dbReference>
<evidence type="ECO:0000256" key="10">
    <source>
        <dbReference type="ARBA" id="ARBA00023004"/>
    </source>
</evidence>
<gene>
    <name evidence="18" type="ORF">Lspi_0525</name>
</gene>
<evidence type="ECO:0000256" key="5">
    <source>
        <dbReference type="ARBA" id="ARBA00022723"/>
    </source>
</evidence>
<dbReference type="InterPro" id="IPR049398">
    <property type="entry name" value="ETF-QO/FixC_UQ-bd"/>
</dbReference>
<dbReference type="PATRIC" id="fig|452.5.peg.580"/>
<dbReference type="Proteomes" id="UP000054877">
    <property type="component" value="Unassembled WGS sequence"/>
</dbReference>
<name>A0A0W0Z8K8_LEGSP</name>
<evidence type="ECO:0000259" key="17">
    <source>
        <dbReference type="Pfam" id="PF21162"/>
    </source>
</evidence>
<dbReference type="EC" id="1.5.5.1" evidence="14"/>
<evidence type="ECO:0000256" key="14">
    <source>
        <dbReference type="RuleBase" id="RU366068"/>
    </source>
</evidence>